<dbReference type="GO" id="GO:0016651">
    <property type="term" value="F:oxidoreductase activity, acting on NAD(P)H"/>
    <property type="evidence" value="ECO:0007669"/>
    <property type="project" value="TreeGrafter"/>
</dbReference>
<protein>
    <submittedName>
        <fullName evidence="7">Pyridine nucleotide-disulfide oxidoreductase</fullName>
    </submittedName>
</protein>
<keyword evidence="2" id="KW-0285">Flavoprotein</keyword>
<accession>A0A510UPY7</accession>
<comment type="cofactor">
    <cofactor evidence="1">
        <name>FAD</name>
        <dbReference type="ChEBI" id="CHEBI:57692"/>
    </cofactor>
</comment>
<evidence type="ECO:0000259" key="5">
    <source>
        <dbReference type="Pfam" id="PF07992"/>
    </source>
</evidence>
<dbReference type="Pfam" id="PF07992">
    <property type="entry name" value="Pyr_redox_2"/>
    <property type="match status" value="1"/>
</dbReference>
<dbReference type="InterPro" id="IPR028202">
    <property type="entry name" value="Reductase_C"/>
</dbReference>
<dbReference type="RefSeq" id="WP_146805028.1">
    <property type="nucleotide sequence ID" value="NZ_BJUA01000002.1"/>
</dbReference>
<keyword evidence="8" id="KW-1185">Reference proteome</keyword>
<evidence type="ECO:0000313" key="7">
    <source>
        <dbReference type="EMBL" id="GEK16724.1"/>
    </source>
</evidence>
<keyword evidence="4" id="KW-0560">Oxidoreductase</keyword>
<dbReference type="InterPro" id="IPR023753">
    <property type="entry name" value="FAD/NAD-binding_dom"/>
</dbReference>
<dbReference type="PANTHER" id="PTHR43557">
    <property type="entry name" value="APOPTOSIS-INDUCING FACTOR 1"/>
    <property type="match status" value="1"/>
</dbReference>
<dbReference type="EMBL" id="BJUA01000002">
    <property type="protein sequence ID" value="GEK16724.1"/>
    <property type="molecule type" value="Genomic_DNA"/>
</dbReference>
<organism evidence="7 8">
    <name type="scientific">Cellulomonas persica</name>
    <dbReference type="NCBI Taxonomy" id="76861"/>
    <lineage>
        <taxon>Bacteria</taxon>
        <taxon>Bacillati</taxon>
        <taxon>Actinomycetota</taxon>
        <taxon>Actinomycetes</taxon>
        <taxon>Micrococcales</taxon>
        <taxon>Cellulomonadaceae</taxon>
        <taxon>Cellulomonas</taxon>
    </lineage>
</organism>
<dbReference type="AlphaFoldDB" id="A0A510UPY7"/>
<dbReference type="PRINTS" id="PR00368">
    <property type="entry name" value="FADPNR"/>
</dbReference>
<dbReference type="Gene3D" id="3.50.50.60">
    <property type="entry name" value="FAD/NAD(P)-binding domain"/>
    <property type="match status" value="2"/>
</dbReference>
<dbReference type="Proteomes" id="UP000321386">
    <property type="component" value="Unassembled WGS sequence"/>
</dbReference>
<reference evidence="7 8" key="1">
    <citation type="submission" date="2019-07" db="EMBL/GenBank/DDBJ databases">
        <title>Whole genome shotgun sequence of Cellulomonas persica NBRC 101101.</title>
        <authorList>
            <person name="Hosoyama A."/>
            <person name="Uohara A."/>
            <person name="Ohji S."/>
            <person name="Ichikawa N."/>
        </authorList>
    </citation>
    <scope>NUCLEOTIDE SEQUENCE [LARGE SCALE GENOMIC DNA]</scope>
    <source>
        <strain evidence="7 8">NBRC 101101</strain>
    </source>
</reference>
<keyword evidence="3" id="KW-0274">FAD</keyword>
<dbReference type="PRINTS" id="PR00411">
    <property type="entry name" value="PNDRDTASEI"/>
</dbReference>
<dbReference type="GO" id="GO:0005737">
    <property type="term" value="C:cytoplasm"/>
    <property type="evidence" value="ECO:0007669"/>
    <property type="project" value="TreeGrafter"/>
</dbReference>
<dbReference type="OrthoDB" id="1145at2"/>
<name>A0A510UPY7_9CELL</name>
<proteinExistence type="predicted"/>
<dbReference type="SUPFAM" id="SSF51905">
    <property type="entry name" value="FAD/NAD(P)-binding domain"/>
    <property type="match status" value="1"/>
</dbReference>
<evidence type="ECO:0000256" key="4">
    <source>
        <dbReference type="ARBA" id="ARBA00023002"/>
    </source>
</evidence>
<evidence type="ECO:0000256" key="3">
    <source>
        <dbReference type="ARBA" id="ARBA00022827"/>
    </source>
</evidence>
<feature type="domain" description="FAD/NAD(P)-binding" evidence="5">
    <location>
        <begin position="4"/>
        <end position="312"/>
    </location>
</feature>
<feature type="domain" description="Reductase C-terminal" evidence="6">
    <location>
        <begin position="331"/>
        <end position="417"/>
    </location>
</feature>
<dbReference type="InterPro" id="IPR036188">
    <property type="entry name" value="FAD/NAD-bd_sf"/>
</dbReference>
<comment type="caution">
    <text evidence="7">The sequence shown here is derived from an EMBL/GenBank/DDBJ whole genome shotgun (WGS) entry which is preliminary data.</text>
</comment>
<sequence>MTGRVVVVGGGLGGAKTVEALRERGFEGSVTLLGAERERPYERPPLSKEYLQGQDEREQAFVHAPGWYDEHEVDLRLGVTVARVDRASRSVVDTAGTSTGYDHLVLATGSEPRRLDVPGADLDGVVTLRTIDDSDRLRSSIATVASRGGRVVVVGGGWIGLEVAAAARTAGCAVTVLVRDSAPLLAVLGERMAALFADLHREHGVDLRTRVAVRSVVPGDRADARGVAAVELTDGSRLDAALVVVGIGAAPRSGLARDAGLALGSDGGIEVDEHLRTSDPHVLAVGDLAAVAHPFLGERVRVEHWDAALHHGETVAATITGADEPYDRLPYFFTDQYDLGMEYTGWPGREGYDEVVVRGDEQARELVAFWLRQGRVVAGMNVNVWDVVDDVQALIRSRAVVPRERLADPDVPIADLLG</sequence>
<dbReference type="InterPro" id="IPR016156">
    <property type="entry name" value="FAD/NAD-linked_Rdtase_dimer_sf"/>
</dbReference>
<gene>
    <name evidence="7" type="ORF">CPE01_04570</name>
</gene>
<evidence type="ECO:0000259" key="6">
    <source>
        <dbReference type="Pfam" id="PF14759"/>
    </source>
</evidence>
<dbReference type="InterPro" id="IPR050446">
    <property type="entry name" value="FAD-oxidoreductase/Apoptosis"/>
</dbReference>
<dbReference type="SUPFAM" id="SSF55424">
    <property type="entry name" value="FAD/NAD-linked reductases, dimerisation (C-terminal) domain"/>
    <property type="match status" value="1"/>
</dbReference>
<evidence type="ECO:0000256" key="1">
    <source>
        <dbReference type="ARBA" id="ARBA00001974"/>
    </source>
</evidence>
<evidence type="ECO:0000313" key="8">
    <source>
        <dbReference type="Proteomes" id="UP000321386"/>
    </source>
</evidence>
<dbReference type="Gene3D" id="3.30.390.30">
    <property type="match status" value="1"/>
</dbReference>
<dbReference type="PANTHER" id="PTHR43557:SF2">
    <property type="entry name" value="RIESKE DOMAIN-CONTAINING PROTEIN-RELATED"/>
    <property type="match status" value="1"/>
</dbReference>
<evidence type="ECO:0000256" key="2">
    <source>
        <dbReference type="ARBA" id="ARBA00022630"/>
    </source>
</evidence>
<dbReference type="Pfam" id="PF14759">
    <property type="entry name" value="Reductase_C"/>
    <property type="match status" value="1"/>
</dbReference>